<name>A0ABU3B963_9GAMM</name>
<feature type="signal peptide" evidence="1">
    <location>
        <begin position="1"/>
        <end position="25"/>
    </location>
</feature>
<accession>A0ABU3B963</accession>
<dbReference type="EMBL" id="JAVRHY010000009">
    <property type="protein sequence ID" value="MDT0619015.1"/>
    <property type="molecule type" value="Genomic_DNA"/>
</dbReference>
<comment type="caution">
    <text evidence="2">The sequence shown here is derived from an EMBL/GenBank/DDBJ whole genome shotgun (WGS) entry which is preliminary data.</text>
</comment>
<sequence length="57" mass="6172">MSAPVHIRRPVMPVLVFSAALLAIALTGQQAHQVGVDAERAAPGWNWVEMPSLLPDR</sequence>
<proteinExistence type="predicted"/>
<organism evidence="2 3">
    <name type="scientific">Spectribacter acetivorans</name>
    <dbReference type="NCBI Taxonomy" id="3075603"/>
    <lineage>
        <taxon>Bacteria</taxon>
        <taxon>Pseudomonadati</taxon>
        <taxon>Pseudomonadota</taxon>
        <taxon>Gammaproteobacteria</taxon>
        <taxon>Salinisphaerales</taxon>
        <taxon>Salinisphaeraceae</taxon>
        <taxon>Spectribacter</taxon>
    </lineage>
</organism>
<feature type="chain" id="PRO_5045331825" evidence="1">
    <location>
        <begin position="26"/>
        <end position="57"/>
    </location>
</feature>
<dbReference type="Proteomes" id="UP001259982">
    <property type="component" value="Unassembled WGS sequence"/>
</dbReference>
<gene>
    <name evidence="2" type="ORF">RM531_11055</name>
</gene>
<reference evidence="2 3" key="1">
    <citation type="submission" date="2023-09" db="EMBL/GenBank/DDBJ databases">
        <authorList>
            <person name="Rey-Velasco X."/>
        </authorList>
    </citation>
    <scope>NUCLEOTIDE SEQUENCE [LARGE SCALE GENOMIC DNA]</scope>
    <source>
        <strain evidence="2 3">P385</strain>
    </source>
</reference>
<dbReference type="RefSeq" id="WP_311659309.1">
    <property type="nucleotide sequence ID" value="NZ_JAVRHY010000009.1"/>
</dbReference>
<protein>
    <submittedName>
        <fullName evidence="2">Uncharacterized protein</fullName>
    </submittedName>
</protein>
<evidence type="ECO:0000256" key="1">
    <source>
        <dbReference type="SAM" id="SignalP"/>
    </source>
</evidence>
<evidence type="ECO:0000313" key="3">
    <source>
        <dbReference type="Proteomes" id="UP001259982"/>
    </source>
</evidence>
<evidence type="ECO:0000313" key="2">
    <source>
        <dbReference type="EMBL" id="MDT0619015.1"/>
    </source>
</evidence>
<keyword evidence="1" id="KW-0732">Signal</keyword>
<keyword evidence="3" id="KW-1185">Reference proteome</keyword>